<dbReference type="SUPFAM" id="SSF53901">
    <property type="entry name" value="Thiolase-like"/>
    <property type="match status" value="1"/>
</dbReference>
<dbReference type="CDD" id="cd00830">
    <property type="entry name" value="KAS_III"/>
    <property type="match status" value="1"/>
</dbReference>
<dbReference type="Gene3D" id="3.40.47.10">
    <property type="match status" value="1"/>
</dbReference>
<dbReference type="InterPro" id="IPR013747">
    <property type="entry name" value="ACP_syn_III_C"/>
</dbReference>
<feature type="domain" description="Beta-ketoacyl-[acyl-carrier-protein] synthase III N-terminal" evidence="4">
    <location>
        <begin position="108"/>
        <end position="185"/>
    </location>
</feature>
<dbReference type="NCBIfam" id="NF006829">
    <property type="entry name" value="PRK09352.1"/>
    <property type="match status" value="1"/>
</dbReference>
<keyword evidence="6" id="KW-1185">Reference proteome</keyword>
<dbReference type="GO" id="GO:0044550">
    <property type="term" value="P:secondary metabolite biosynthetic process"/>
    <property type="evidence" value="ECO:0007669"/>
    <property type="project" value="TreeGrafter"/>
</dbReference>
<evidence type="ECO:0000259" key="3">
    <source>
        <dbReference type="Pfam" id="PF08541"/>
    </source>
</evidence>
<dbReference type="Proteomes" id="UP000292884">
    <property type="component" value="Unassembled WGS sequence"/>
</dbReference>
<dbReference type="GO" id="GO:0006633">
    <property type="term" value="P:fatty acid biosynthetic process"/>
    <property type="evidence" value="ECO:0007669"/>
    <property type="project" value="InterPro"/>
</dbReference>
<dbReference type="InterPro" id="IPR016039">
    <property type="entry name" value="Thiolase-like"/>
</dbReference>
<feature type="domain" description="Beta-ketoacyl-[acyl-carrier-protein] synthase III C-terminal" evidence="3">
    <location>
        <begin position="246"/>
        <end position="332"/>
    </location>
</feature>
<keyword evidence="1" id="KW-0808">Transferase</keyword>
<dbReference type="InterPro" id="IPR013751">
    <property type="entry name" value="ACP_syn_III_N"/>
</dbReference>
<organism evidence="5 6">
    <name type="scientific">Pedobacter frigiditerrae</name>
    <dbReference type="NCBI Taxonomy" id="2530452"/>
    <lineage>
        <taxon>Bacteria</taxon>
        <taxon>Pseudomonadati</taxon>
        <taxon>Bacteroidota</taxon>
        <taxon>Sphingobacteriia</taxon>
        <taxon>Sphingobacteriales</taxon>
        <taxon>Sphingobacteriaceae</taxon>
        <taxon>Pedobacter</taxon>
    </lineage>
</organism>
<proteinExistence type="predicted"/>
<dbReference type="PANTHER" id="PTHR34069">
    <property type="entry name" value="3-OXOACYL-[ACYL-CARRIER-PROTEIN] SYNTHASE 3"/>
    <property type="match status" value="1"/>
</dbReference>
<dbReference type="GO" id="GO:0004315">
    <property type="term" value="F:3-oxoacyl-[acyl-carrier-protein] synthase activity"/>
    <property type="evidence" value="ECO:0007669"/>
    <property type="project" value="InterPro"/>
</dbReference>
<keyword evidence="2" id="KW-0012">Acyltransferase</keyword>
<accession>A0A4R0N428</accession>
<evidence type="ECO:0000313" key="6">
    <source>
        <dbReference type="Proteomes" id="UP000292884"/>
    </source>
</evidence>
<evidence type="ECO:0000256" key="1">
    <source>
        <dbReference type="ARBA" id="ARBA00022679"/>
    </source>
</evidence>
<dbReference type="AlphaFoldDB" id="A0A4R0N428"/>
<evidence type="ECO:0000313" key="5">
    <source>
        <dbReference type="EMBL" id="TCC94600.1"/>
    </source>
</evidence>
<dbReference type="Pfam" id="PF08545">
    <property type="entry name" value="ACP_syn_III"/>
    <property type="match status" value="1"/>
</dbReference>
<evidence type="ECO:0000259" key="4">
    <source>
        <dbReference type="Pfam" id="PF08545"/>
    </source>
</evidence>
<evidence type="ECO:0000256" key="2">
    <source>
        <dbReference type="ARBA" id="ARBA00023315"/>
    </source>
</evidence>
<reference evidence="5 6" key="1">
    <citation type="submission" date="2019-02" db="EMBL/GenBank/DDBJ databases">
        <title>Pedobacter sp. RP-1-13 sp. nov., isolated from Arctic soil.</title>
        <authorList>
            <person name="Dahal R.H."/>
        </authorList>
    </citation>
    <scope>NUCLEOTIDE SEQUENCE [LARGE SCALE GENOMIC DNA]</scope>
    <source>
        <strain evidence="5 6">RP-1-13</strain>
    </source>
</reference>
<dbReference type="Pfam" id="PF08541">
    <property type="entry name" value="ACP_syn_III_C"/>
    <property type="match status" value="1"/>
</dbReference>
<dbReference type="EMBL" id="SJSK01000001">
    <property type="protein sequence ID" value="TCC94600.1"/>
    <property type="molecule type" value="Genomic_DNA"/>
</dbReference>
<comment type="caution">
    <text evidence="5">The sequence shown here is derived from an EMBL/GenBank/DDBJ whole genome shotgun (WGS) entry which is preliminary data.</text>
</comment>
<protein>
    <submittedName>
        <fullName evidence="5">Ketoacyl-ACP synthase III</fullName>
    </submittedName>
</protein>
<dbReference type="PANTHER" id="PTHR34069:SF2">
    <property type="entry name" value="BETA-KETOACYL-[ACYL-CARRIER-PROTEIN] SYNTHASE III"/>
    <property type="match status" value="1"/>
</dbReference>
<gene>
    <name evidence="5" type="ORF">EZ428_05095</name>
</gene>
<dbReference type="OrthoDB" id="9815506at2"/>
<name>A0A4R0N428_9SPHI</name>
<sequence length="333" mass="36802">MKAYIKCIEYYLPADVLDNTQISVDFPDWSVDKISAKTGIYERHIADKEEFTSDMAVTVSKKLFENNNINRADVDFILLCTQSPDYILPTTACIVQDRLGMNKTVGALDFNLGCSGYVYGLALAKGLIAARIARNILLITSETYTKFIHKGDKSNRTIFGDGASATIISTDGICEIGDFDLGTDGAGAQNLIIKNGGARNPLREEKETIDEYGNVLNPSYLYMNGPEIFSFTSSAVPSLIDNVLFKNVLKLETIDLYVFHQANQFMLNHLRKKIGIDESKFYLFLKECGNTVSSTIPIALKNAMIDNRINKGTNVLIAGFGVGYSWGGTVLRF</sequence>